<dbReference type="NCBIfam" id="TIGR00099">
    <property type="entry name" value="Cof-subfamily"/>
    <property type="match status" value="1"/>
</dbReference>
<evidence type="ECO:0000313" key="2">
    <source>
        <dbReference type="Proteomes" id="UP000830343"/>
    </source>
</evidence>
<dbReference type="RefSeq" id="WP_243367224.1">
    <property type="nucleotide sequence ID" value="NZ_CP094348.1"/>
</dbReference>
<dbReference type="InterPro" id="IPR036412">
    <property type="entry name" value="HAD-like_sf"/>
</dbReference>
<dbReference type="EMBL" id="CP094348">
    <property type="protein sequence ID" value="UOB21538.1"/>
    <property type="molecule type" value="Genomic_DNA"/>
</dbReference>
<dbReference type="CDD" id="cd07516">
    <property type="entry name" value="HAD_Pase"/>
    <property type="match status" value="1"/>
</dbReference>
<evidence type="ECO:0000313" key="1">
    <source>
        <dbReference type="EMBL" id="UOB21538.1"/>
    </source>
</evidence>
<dbReference type="InterPro" id="IPR006379">
    <property type="entry name" value="HAD-SF_hydro_IIB"/>
</dbReference>
<dbReference type="Proteomes" id="UP000830343">
    <property type="component" value="Chromosome"/>
</dbReference>
<dbReference type="Gene3D" id="3.30.1240.10">
    <property type="match status" value="1"/>
</dbReference>
<dbReference type="SFLD" id="SFLDG01140">
    <property type="entry name" value="C2.B:_Phosphomannomutase_and_P"/>
    <property type="match status" value="1"/>
</dbReference>
<dbReference type="InterPro" id="IPR000150">
    <property type="entry name" value="Cof"/>
</dbReference>
<dbReference type="GO" id="GO:0016787">
    <property type="term" value="F:hydrolase activity"/>
    <property type="evidence" value="ECO:0007669"/>
    <property type="project" value="UniProtKB-KW"/>
</dbReference>
<reference evidence="1" key="1">
    <citation type="submission" date="2022-03" db="EMBL/GenBank/DDBJ databases">
        <authorList>
            <person name="Vrbovska V."/>
            <person name="Kovarovic V."/>
            <person name="Botka T."/>
            <person name="Pantucek R."/>
        </authorList>
    </citation>
    <scope>NUCLEOTIDE SEQUENCE</scope>
    <source>
        <strain evidence="1">CCM 2609</strain>
    </source>
</reference>
<accession>A0ABY3ZXE9</accession>
<sequence length="271" mass="30365">MKYKMIVLDMDDTLLTSDNEILPSTKEALLKAQQLGVKVVLASGRPTGGMMDAALQLQLDKFDSFIISYNGAAIYDMANARFVEKTYVDSTQFKEIVAFLRNENIMALSYKDNKIYYEGTSEYEHVEGELTGLEMVKTTDLLKMIQTDVPKVMGVGNIDHISKLNNKLNGKFGEQIHATTSKPFFLEFMNKDVSKGKVLARFLQHLNINTEEIIAFGDSNNDKDMLEVVGLGVAMGNATDTIKSVADIITLDHNEDGIYKIIDEYIINKHK</sequence>
<dbReference type="Gene3D" id="3.40.50.1000">
    <property type="entry name" value="HAD superfamily/HAD-like"/>
    <property type="match status" value="1"/>
</dbReference>
<dbReference type="PANTHER" id="PTHR10000">
    <property type="entry name" value="PHOSPHOSERINE PHOSPHATASE"/>
    <property type="match status" value="1"/>
</dbReference>
<dbReference type="PROSITE" id="PS01229">
    <property type="entry name" value="COF_2"/>
    <property type="match status" value="1"/>
</dbReference>
<dbReference type="SFLD" id="SFLDS00003">
    <property type="entry name" value="Haloacid_Dehalogenase"/>
    <property type="match status" value="1"/>
</dbReference>
<protein>
    <submittedName>
        <fullName evidence="1">Cof-type HAD-IIB family hydrolase</fullName>
    </submittedName>
</protein>
<dbReference type="PANTHER" id="PTHR10000:SF8">
    <property type="entry name" value="HAD SUPERFAMILY HYDROLASE-LIKE, TYPE 3"/>
    <property type="match status" value="1"/>
</dbReference>
<dbReference type="SUPFAM" id="SSF56784">
    <property type="entry name" value="HAD-like"/>
    <property type="match status" value="1"/>
</dbReference>
<keyword evidence="2" id="KW-1185">Reference proteome</keyword>
<reference evidence="1" key="2">
    <citation type="submission" date="2022-04" db="EMBL/GenBank/DDBJ databases">
        <title>Antimicrobial genetic elements in methicillin-resistant Macrococcus armenti.</title>
        <authorList>
            <person name="Keller J.E."/>
            <person name="Schwendener S."/>
            <person name="Pantucek R."/>
            <person name="Perreten V."/>
        </authorList>
    </citation>
    <scope>NUCLEOTIDE SEQUENCE</scope>
    <source>
        <strain evidence="1">CCM 2609</strain>
    </source>
</reference>
<dbReference type="Pfam" id="PF08282">
    <property type="entry name" value="Hydrolase_3"/>
    <property type="match status" value="1"/>
</dbReference>
<name>A0ABY3ZXE9_9STAP</name>
<proteinExistence type="predicted"/>
<gene>
    <name evidence="1" type="ORF">MRZ06_05490</name>
</gene>
<dbReference type="InterPro" id="IPR023214">
    <property type="entry name" value="HAD_sf"/>
</dbReference>
<keyword evidence="1" id="KW-0378">Hydrolase</keyword>
<organism evidence="1 2">
    <name type="scientific">Macrococcus armenti</name>
    <dbReference type="NCBI Taxonomy" id="2875764"/>
    <lineage>
        <taxon>Bacteria</taxon>
        <taxon>Bacillati</taxon>
        <taxon>Bacillota</taxon>
        <taxon>Bacilli</taxon>
        <taxon>Bacillales</taxon>
        <taxon>Staphylococcaceae</taxon>
        <taxon>Macrococcus</taxon>
    </lineage>
</organism>
<dbReference type="NCBIfam" id="TIGR01484">
    <property type="entry name" value="HAD-SF-IIB"/>
    <property type="match status" value="1"/>
</dbReference>
<dbReference type="SFLD" id="SFLDG01144">
    <property type="entry name" value="C2.B.4:_PGP_Like"/>
    <property type="match status" value="1"/>
</dbReference>